<evidence type="ECO:0000313" key="2">
    <source>
        <dbReference type="Proteomes" id="UP000308600"/>
    </source>
</evidence>
<proteinExistence type="predicted"/>
<gene>
    <name evidence="1" type="ORF">BDN72DRAFT_61117</name>
</gene>
<evidence type="ECO:0000313" key="1">
    <source>
        <dbReference type="EMBL" id="TFK68100.1"/>
    </source>
</evidence>
<sequence length="482" mass="54340">MSQSLLVGIFFFGVVFLYLRSRRFAGRLPPGPKGVSILGNAFDLPTEEQWLTFAKWKKTYGDLVGLRVLGQPIVLINSFELANELLTKRGAYYSDRPGFSLIQEWGGWDWMLTPMRYGQDSIGQRKFLNRYLSASAVKDHEHLLETEAIKFVQRLSETPKDFQNHTRLFACATIMMITYGHKVHDKHDQLIVLAEAANQSLEILKNVGAHPVDLFPWRNGSKFVAQMAQMRHLSERLIKEPYDQVRKELAEGVAYPSMASWLLETNTNPDGTIANERLIQGTTAGAYVAGADTIVSSLDTAILGLMINPDVQKKAQAELDGVLRGQRMPTFADRPHMPYLEAIVLETMRWGPVAPLAVPHRLMKDDSFNGYFFPANTTFIANSWGFLNDPEMFPNPSQFNPDRFINKNNEIRTDLLDAKLVAFGYGRRICPGRFLGDSAVWIGVATMLATFELSKPLDQNGKPIEPDLTWVSALICHPKPYK</sequence>
<protein>
    <submittedName>
        <fullName evidence="1">Cytochrome P450</fullName>
    </submittedName>
</protein>
<name>A0ACD3AR14_9AGAR</name>
<dbReference type="Proteomes" id="UP000308600">
    <property type="component" value="Unassembled WGS sequence"/>
</dbReference>
<dbReference type="EMBL" id="ML208359">
    <property type="protein sequence ID" value="TFK68100.1"/>
    <property type="molecule type" value="Genomic_DNA"/>
</dbReference>
<accession>A0ACD3AR14</accession>
<organism evidence="1 2">
    <name type="scientific">Pluteus cervinus</name>
    <dbReference type="NCBI Taxonomy" id="181527"/>
    <lineage>
        <taxon>Eukaryota</taxon>
        <taxon>Fungi</taxon>
        <taxon>Dikarya</taxon>
        <taxon>Basidiomycota</taxon>
        <taxon>Agaricomycotina</taxon>
        <taxon>Agaricomycetes</taxon>
        <taxon>Agaricomycetidae</taxon>
        <taxon>Agaricales</taxon>
        <taxon>Pluteineae</taxon>
        <taxon>Pluteaceae</taxon>
        <taxon>Pluteus</taxon>
    </lineage>
</organism>
<keyword evidence="2" id="KW-1185">Reference proteome</keyword>
<reference evidence="1 2" key="1">
    <citation type="journal article" date="2019" name="Nat. Ecol. Evol.">
        <title>Megaphylogeny resolves global patterns of mushroom evolution.</title>
        <authorList>
            <person name="Varga T."/>
            <person name="Krizsan K."/>
            <person name="Foldi C."/>
            <person name="Dima B."/>
            <person name="Sanchez-Garcia M."/>
            <person name="Sanchez-Ramirez S."/>
            <person name="Szollosi G.J."/>
            <person name="Szarkandi J.G."/>
            <person name="Papp V."/>
            <person name="Albert L."/>
            <person name="Andreopoulos W."/>
            <person name="Angelini C."/>
            <person name="Antonin V."/>
            <person name="Barry K.W."/>
            <person name="Bougher N.L."/>
            <person name="Buchanan P."/>
            <person name="Buyck B."/>
            <person name="Bense V."/>
            <person name="Catcheside P."/>
            <person name="Chovatia M."/>
            <person name="Cooper J."/>
            <person name="Damon W."/>
            <person name="Desjardin D."/>
            <person name="Finy P."/>
            <person name="Geml J."/>
            <person name="Haridas S."/>
            <person name="Hughes K."/>
            <person name="Justo A."/>
            <person name="Karasinski D."/>
            <person name="Kautmanova I."/>
            <person name="Kiss B."/>
            <person name="Kocsube S."/>
            <person name="Kotiranta H."/>
            <person name="LaButti K.M."/>
            <person name="Lechner B.E."/>
            <person name="Liimatainen K."/>
            <person name="Lipzen A."/>
            <person name="Lukacs Z."/>
            <person name="Mihaltcheva S."/>
            <person name="Morgado L.N."/>
            <person name="Niskanen T."/>
            <person name="Noordeloos M.E."/>
            <person name="Ohm R.A."/>
            <person name="Ortiz-Santana B."/>
            <person name="Ovrebo C."/>
            <person name="Racz N."/>
            <person name="Riley R."/>
            <person name="Savchenko A."/>
            <person name="Shiryaev A."/>
            <person name="Soop K."/>
            <person name="Spirin V."/>
            <person name="Szebenyi C."/>
            <person name="Tomsovsky M."/>
            <person name="Tulloss R.E."/>
            <person name="Uehling J."/>
            <person name="Grigoriev I.V."/>
            <person name="Vagvolgyi C."/>
            <person name="Papp T."/>
            <person name="Martin F.M."/>
            <person name="Miettinen O."/>
            <person name="Hibbett D.S."/>
            <person name="Nagy L.G."/>
        </authorList>
    </citation>
    <scope>NUCLEOTIDE SEQUENCE [LARGE SCALE GENOMIC DNA]</scope>
    <source>
        <strain evidence="1 2">NL-1719</strain>
    </source>
</reference>